<evidence type="ECO:0000313" key="2">
    <source>
        <dbReference type="Proteomes" id="UP000468687"/>
    </source>
</evidence>
<dbReference type="AlphaFoldDB" id="A0A6P0HNA4"/>
<proteinExistence type="predicted"/>
<dbReference type="EMBL" id="JAAGXA010000012">
    <property type="protein sequence ID" value="NEN79770.1"/>
    <property type="molecule type" value="Genomic_DNA"/>
</dbReference>
<comment type="caution">
    <text evidence="1">The sequence shown here is derived from an EMBL/GenBank/DDBJ whole genome shotgun (WGS) entry which is preliminary data.</text>
</comment>
<dbReference type="Proteomes" id="UP000468687">
    <property type="component" value="Unassembled WGS sequence"/>
</dbReference>
<reference evidence="1 2" key="1">
    <citation type="journal article" date="2014" name="Int. J. Syst. Evol. Microbiol.">
        <title>Nocardioides zeae sp. nov., isolated from the stem of Zea mays.</title>
        <authorList>
            <person name="Glaeser S.P."/>
            <person name="McInroy J.A."/>
            <person name="Busse H.J."/>
            <person name="Kampfer P."/>
        </authorList>
    </citation>
    <scope>NUCLEOTIDE SEQUENCE [LARGE SCALE GENOMIC DNA]</scope>
    <source>
        <strain evidence="1 2">JCM 30728</strain>
    </source>
</reference>
<dbReference type="RefSeq" id="WP_163773324.1">
    <property type="nucleotide sequence ID" value="NZ_JAAGXA010000012.1"/>
</dbReference>
<keyword evidence="2" id="KW-1185">Reference proteome</keyword>
<organism evidence="1 2">
    <name type="scientific">Nocardioides zeae</name>
    <dbReference type="NCBI Taxonomy" id="1457234"/>
    <lineage>
        <taxon>Bacteria</taxon>
        <taxon>Bacillati</taxon>
        <taxon>Actinomycetota</taxon>
        <taxon>Actinomycetes</taxon>
        <taxon>Propionibacteriales</taxon>
        <taxon>Nocardioidaceae</taxon>
        <taxon>Nocardioides</taxon>
    </lineage>
</organism>
<sequence>MALELGETAALVDDQAAARLSRAMQVATRALAERLDLVIGEPDDAPPALDRFLDLDHRQVRQVALRAARVPGDAVEVVVLLRLPLGGSEPHP</sequence>
<gene>
    <name evidence="1" type="ORF">G3T38_15980</name>
</gene>
<accession>A0A6P0HNA4</accession>
<evidence type="ECO:0000313" key="1">
    <source>
        <dbReference type="EMBL" id="NEN79770.1"/>
    </source>
</evidence>
<protein>
    <submittedName>
        <fullName evidence="1">Uncharacterized protein</fullName>
    </submittedName>
</protein>
<name>A0A6P0HNA4_9ACTN</name>